<name>A0A146KAB7_9EUKA</name>
<accession>A0A146KAB7</accession>
<organism evidence="1">
    <name type="scientific">Trepomonas sp. PC1</name>
    <dbReference type="NCBI Taxonomy" id="1076344"/>
    <lineage>
        <taxon>Eukaryota</taxon>
        <taxon>Metamonada</taxon>
        <taxon>Diplomonadida</taxon>
        <taxon>Hexamitidae</taxon>
        <taxon>Hexamitinae</taxon>
        <taxon>Trepomonas</taxon>
    </lineage>
</organism>
<protein>
    <submittedName>
        <fullName evidence="1">Uncharacterized protein</fullName>
    </submittedName>
</protein>
<proteinExistence type="predicted"/>
<gene>
    <name evidence="1" type="ORF">TPC1_14193</name>
</gene>
<dbReference type="EMBL" id="GDID01003099">
    <property type="protein sequence ID" value="JAP93507.1"/>
    <property type="molecule type" value="Transcribed_RNA"/>
</dbReference>
<sequence length="156" mass="18499">MKETQILNSSQVTEALAQFLKSKLNITVASPHEIYSLMNQMKSSVKNSIWAHVAKKLKVESQKLHDFYYNSWITQFFADSNTYKHELKQLINKNLESCNSLPDLINMSINQLQLKNLQSTLCKRKLYQMVYSYAKEKLQKYNDEKQYNYFDDFNFD</sequence>
<dbReference type="AlphaFoldDB" id="A0A146KAB7"/>
<reference evidence="1" key="1">
    <citation type="submission" date="2015-07" db="EMBL/GenBank/DDBJ databases">
        <title>Adaptation to a free-living lifestyle via gene acquisitions in the diplomonad Trepomonas sp. PC1.</title>
        <authorList>
            <person name="Xu F."/>
            <person name="Jerlstrom-Hultqvist J."/>
            <person name="Kolisko M."/>
            <person name="Simpson A.G.B."/>
            <person name="Roger A.J."/>
            <person name="Svard S.G."/>
            <person name="Andersson J.O."/>
        </authorList>
    </citation>
    <scope>NUCLEOTIDE SEQUENCE</scope>
    <source>
        <strain evidence="1">PC1</strain>
    </source>
</reference>
<evidence type="ECO:0000313" key="1">
    <source>
        <dbReference type="EMBL" id="JAP93507.1"/>
    </source>
</evidence>